<dbReference type="Proteomes" id="UP000250043">
    <property type="component" value="Unassembled WGS sequence"/>
</dbReference>
<keyword evidence="3" id="KW-0413">Isomerase</keyword>
<proteinExistence type="predicted"/>
<dbReference type="CDD" id="cd03443">
    <property type="entry name" value="PaaI_thioesterase"/>
    <property type="match status" value="1"/>
</dbReference>
<keyword evidence="4" id="KW-1185">Reference proteome</keyword>
<gene>
    <name evidence="3" type="ORF">OBBRIDRAFT_818629</name>
</gene>
<evidence type="ECO:0000256" key="1">
    <source>
        <dbReference type="SAM" id="MobiDB-lite"/>
    </source>
</evidence>
<dbReference type="EMBL" id="KV722380">
    <property type="protein sequence ID" value="OCH91722.1"/>
    <property type="molecule type" value="Genomic_DNA"/>
</dbReference>
<protein>
    <submittedName>
        <fullName evidence="3">Thioesterase/thiol ester dehydrase-isomerase</fullName>
    </submittedName>
</protein>
<dbReference type="SUPFAM" id="SSF54637">
    <property type="entry name" value="Thioesterase/thiol ester dehydrase-isomerase"/>
    <property type="match status" value="1"/>
</dbReference>
<accession>A0A8E2DLM6</accession>
<organism evidence="3 4">
    <name type="scientific">Obba rivulosa</name>
    <dbReference type="NCBI Taxonomy" id="1052685"/>
    <lineage>
        <taxon>Eukaryota</taxon>
        <taxon>Fungi</taxon>
        <taxon>Dikarya</taxon>
        <taxon>Basidiomycota</taxon>
        <taxon>Agaricomycotina</taxon>
        <taxon>Agaricomycetes</taxon>
        <taxon>Polyporales</taxon>
        <taxon>Gelatoporiaceae</taxon>
        <taxon>Obba</taxon>
    </lineage>
</organism>
<dbReference type="Gene3D" id="3.10.129.10">
    <property type="entry name" value="Hotdog Thioesterase"/>
    <property type="match status" value="1"/>
</dbReference>
<feature type="domain" description="Thioesterase" evidence="2">
    <location>
        <begin position="176"/>
        <end position="250"/>
    </location>
</feature>
<dbReference type="InterPro" id="IPR029069">
    <property type="entry name" value="HotDog_dom_sf"/>
</dbReference>
<sequence length="312" mass="33701">MLTTVLRRGTTASTRLQLHRHLPRRFASTSADTPASSSKLAQALRRLLSMGSVAAAAYTLGSLYPPQVATFISPRPAPPPLHPDDPAAASYVQALENELQNLPLLNARRAQPDADEWYEARPFANLPEERRVNSLTAGALRGPGKLALPPLTRARRDEKEAWHFVHVGRALCGHEGIVHGGLLATLLDESLARVALLNLPEKIGVTATLDLSYRAPTRADQFIVIKTRLVEARGRKARVEGTIEDLQGTVLVEAKGLFIQPKYAKLLNTQQIRQVLGEPSDSREPITEGAVAPVPVTLPGGAPAMGQMSAKS</sequence>
<dbReference type="GO" id="GO:0016853">
    <property type="term" value="F:isomerase activity"/>
    <property type="evidence" value="ECO:0007669"/>
    <property type="project" value="UniProtKB-KW"/>
</dbReference>
<reference evidence="3 4" key="1">
    <citation type="submission" date="2016-07" db="EMBL/GenBank/DDBJ databases">
        <title>Draft genome of the white-rot fungus Obba rivulosa 3A-2.</title>
        <authorList>
            <consortium name="DOE Joint Genome Institute"/>
            <person name="Miettinen O."/>
            <person name="Riley R."/>
            <person name="Acob R."/>
            <person name="Barry K."/>
            <person name="Cullen D."/>
            <person name="De Vries R."/>
            <person name="Hainaut M."/>
            <person name="Hatakka A."/>
            <person name="Henrissat B."/>
            <person name="Hilden K."/>
            <person name="Kuo R."/>
            <person name="Labutti K."/>
            <person name="Lipzen A."/>
            <person name="Makela M.R."/>
            <person name="Sandor L."/>
            <person name="Spatafora J.W."/>
            <person name="Grigoriev I.V."/>
            <person name="Hibbett D.S."/>
        </authorList>
    </citation>
    <scope>NUCLEOTIDE SEQUENCE [LARGE SCALE GENOMIC DNA]</scope>
    <source>
        <strain evidence="3 4">3A-2</strain>
    </source>
</reference>
<dbReference type="Pfam" id="PF03061">
    <property type="entry name" value="4HBT"/>
    <property type="match status" value="1"/>
</dbReference>
<feature type="region of interest" description="Disordered" evidence="1">
    <location>
        <begin position="278"/>
        <end position="312"/>
    </location>
</feature>
<dbReference type="InterPro" id="IPR006683">
    <property type="entry name" value="Thioestr_dom"/>
</dbReference>
<dbReference type="PANTHER" id="PTHR47260">
    <property type="entry name" value="UPF0644 PROTEIN PB2B4.06"/>
    <property type="match status" value="1"/>
</dbReference>
<evidence type="ECO:0000259" key="2">
    <source>
        <dbReference type="Pfam" id="PF03061"/>
    </source>
</evidence>
<name>A0A8E2DLM6_9APHY</name>
<dbReference type="OrthoDB" id="506431at2759"/>
<dbReference type="InterPro" id="IPR052061">
    <property type="entry name" value="PTE-AB_protein"/>
</dbReference>
<dbReference type="AlphaFoldDB" id="A0A8E2DLM6"/>
<dbReference type="PANTHER" id="PTHR47260:SF1">
    <property type="entry name" value="UPF0644 PROTEIN PB2B4.06"/>
    <property type="match status" value="1"/>
</dbReference>
<evidence type="ECO:0000313" key="4">
    <source>
        <dbReference type="Proteomes" id="UP000250043"/>
    </source>
</evidence>
<evidence type="ECO:0000313" key="3">
    <source>
        <dbReference type="EMBL" id="OCH91722.1"/>
    </source>
</evidence>